<keyword evidence="6" id="KW-0963">Cytoplasm</keyword>
<dbReference type="GO" id="GO:0007399">
    <property type="term" value="P:nervous system development"/>
    <property type="evidence" value="ECO:0007669"/>
    <property type="project" value="UniProtKB-KW"/>
</dbReference>
<dbReference type="GO" id="GO:0005127">
    <property type="term" value="F:ciliary neurotrophic factor receptor binding"/>
    <property type="evidence" value="ECO:0007669"/>
    <property type="project" value="InterPro"/>
</dbReference>
<dbReference type="Pfam" id="PF01291">
    <property type="entry name" value="LIF_OSM"/>
    <property type="match status" value="1"/>
</dbReference>
<dbReference type="GO" id="GO:0006955">
    <property type="term" value="P:immune response"/>
    <property type="evidence" value="ECO:0007669"/>
    <property type="project" value="InterPro"/>
</dbReference>
<keyword evidence="8" id="KW-0964">Secreted</keyword>
<dbReference type="EMBL" id="JAFDVH010000006">
    <property type="protein sequence ID" value="KAG7476701.1"/>
    <property type="molecule type" value="Genomic_DNA"/>
</dbReference>
<evidence type="ECO:0000256" key="8">
    <source>
        <dbReference type="ARBA" id="ARBA00022525"/>
    </source>
</evidence>
<dbReference type="GO" id="GO:0070120">
    <property type="term" value="P:ciliary neurotrophic factor-mediated signaling pathway"/>
    <property type="evidence" value="ECO:0007669"/>
    <property type="project" value="InterPro"/>
</dbReference>
<dbReference type="Gene3D" id="1.20.1250.10">
    <property type="match status" value="1"/>
</dbReference>
<accession>A0A9D3Q4L4</accession>
<evidence type="ECO:0000256" key="6">
    <source>
        <dbReference type="ARBA" id="ARBA00022490"/>
    </source>
</evidence>
<comment type="function">
    <text evidence="12">CNTF is a survival factor for various neuronal cell types. Seems to prevent the degeneration of motor axons after axotomy.</text>
</comment>
<evidence type="ECO:0000313" key="14">
    <source>
        <dbReference type="EMBL" id="KAG7476701.1"/>
    </source>
</evidence>
<feature type="signal peptide" evidence="13">
    <location>
        <begin position="1"/>
        <end position="28"/>
    </location>
</feature>
<dbReference type="PANTHER" id="PTHR15196">
    <property type="entry name" value="CILIARY NEUROTROPHIC FACTOR"/>
    <property type="match status" value="1"/>
</dbReference>
<protein>
    <recommendedName>
        <fullName evidence="4">Ciliary neurotrophic factor</fullName>
    </recommendedName>
</protein>
<dbReference type="InterPro" id="IPR001581">
    <property type="entry name" value="Leukemia_IF/oncostatin"/>
</dbReference>
<keyword evidence="5" id="KW-0217">Developmental protein</keyword>
<evidence type="ECO:0000256" key="3">
    <source>
        <dbReference type="ARBA" id="ARBA00007988"/>
    </source>
</evidence>
<dbReference type="GO" id="GO:0030154">
    <property type="term" value="P:cell differentiation"/>
    <property type="evidence" value="ECO:0007669"/>
    <property type="project" value="UniProtKB-KW"/>
</dbReference>
<organism evidence="14 15">
    <name type="scientific">Megalops atlanticus</name>
    <name type="common">Tarpon</name>
    <name type="synonym">Clupea gigantea</name>
    <dbReference type="NCBI Taxonomy" id="7932"/>
    <lineage>
        <taxon>Eukaryota</taxon>
        <taxon>Metazoa</taxon>
        <taxon>Chordata</taxon>
        <taxon>Craniata</taxon>
        <taxon>Vertebrata</taxon>
        <taxon>Euteleostomi</taxon>
        <taxon>Actinopterygii</taxon>
        <taxon>Neopterygii</taxon>
        <taxon>Teleostei</taxon>
        <taxon>Elopiformes</taxon>
        <taxon>Megalopidae</taxon>
        <taxon>Megalops</taxon>
    </lineage>
</organism>
<name>A0A9D3Q4L4_MEGAT</name>
<keyword evidence="7" id="KW-0202">Cytokine</keyword>
<comment type="subcellular location">
    <subcellularLocation>
        <location evidence="1">Cytoplasm</location>
    </subcellularLocation>
    <subcellularLocation>
        <location evidence="2">Secreted</location>
    </subcellularLocation>
</comment>
<evidence type="ECO:0000256" key="4">
    <source>
        <dbReference type="ARBA" id="ARBA00015150"/>
    </source>
</evidence>
<evidence type="ECO:0000256" key="1">
    <source>
        <dbReference type="ARBA" id="ARBA00004496"/>
    </source>
</evidence>
<comment type="similarity">
    <text evidence="3">Belongs to the CNTF family.</text>
</comment>
<dbReference type="AlphaFoldDB" id="A0A9D3Q4L4"/>
<dbReference type="Proteomes" id="UP001046870">
    <property type="component" value="Chromosome 6"/>
</dbReference>
<keyword evidence="11" id="KW-0339">Growth factor</keyword>
<evidence type="ECO:0000256" key="5">
    <source>
        <dbReference type="ARBA" id="ARBA00022473"/>
    </source>
</evidence>
<evidence type="ECO:0000256" key="13">
    <source>
        <dbReference type="SAM" id="SignalP"/>
    </source>
</evidence>
<dbReference type="GO" id="GO:0005737">
    <property type="term" value="C:cytoplasm"/>
    <property type="evidence" value="ECO:0007669"/>
    <property type="project" value="UniProtKB-SubCell"/>
</dbReference>
<keyword evidence="13" id="KW-0732">Signal</keyword>
<dbReference type="GO" id="GO:0005615">
    <property type="term" value="C:extracellular space"/>
    <property type="evidence" value="ECO:0007669"/>
    <property type="project" value="UniProtKB-KW"/>
</dbReference>
<keyword evidence="9" id="KW-0221">Differentiation</keyword>
<keyword evidence="10" id="KW-0524">Neurogenesis</keyword>
<dbReference type="OrthoDB" id="9943465at2759"/>
<evidence type="ECO:0000256" key="9">
    <source>
        <dbReference type="ARBA" id="ARBA00022782"/>
    </source>
</evidence>
<dbReference type="GO" id="GO:0008083">
    <property type="term" value="F:growth factor activity"/>
    <property type="evidence" value="ECO:0007669"/>
    <property type="project" value="UniProtKB-KW"/>
</dbReference>
<keyword evidence="15" id="KW-1185">Reference proteome</keyword>
<comment type="caution">
    <text evidence="14">The sequence shown here is derived from an EMBL/GenBank/DDBJ whole genome shotgun (WGS) entry which is preliminary data.</text>
</comment>
<sequence>MSLQALWTSPALALLSLLLVLNTERAHTAVPCRNGECVCLLPKSIRLSKIMKKEADDLLKTYMDSQGDFSELFCQMPVNGVPDAEITGHGTLERLGNVYTKLGLFLKHITVVTEEQQNLQDPENPLFQLLADAKAHIGYLATNIKYILQALYPNDTIPEAAEILPRAPSRNVFQQKIHGCVVLSRHRDFLSHVLQELKGLQVKGYACTTRAE</sequence>
<dbReference type="SUPFAM" id="SSF47266">
    <property type="entry name" value="4-helical cytokines"/>
    <property type="match status" value="1"/>
</dbReference>
<feature type="chain" id="PRO_5039293737" description="Ciliary neurotrophic factor" evidence="13">
    <location>
        <begin position="29"/>
        <end position="212"/>
    </location>
</feature>
<evidence type="ECO:0000313" key="15">
    <source>
        <dbReference type="Proteomes" id="UP001046870"/>
    </source>
</evidence>
<proteinExistence type="inferred from homology"/>
<evidence type="ECO:0000256" key="7">
    <source>
        <dbReference type="ARBA" id="ARBA00022514"/>
    </source>
</evidence>
<dbReference type="InterPro" id="IPR009079">
    <property type="entry name" value="4_helix_cytokine-like_core"/>
</dbReference>
<evidence type="ECO:0000256" key="2">
    <source>
        <dbReference type="ARBA" id="ARBA00004613"/>
    </source>
</evidence>
<evidence type="ECO:0000256" key="11">
    <source>
        <dbReference type="ARBA" id="ARBA00023030"/>
    </source>
</evidence>
<dbReference type="PANTHER" id="PTHR15196:SF0">
    <property type="entry name" value="CILIARY NEUROTROPHIC FACTOR"/>
    <property type="match status" value="1"/>
</dbReference>
<evidence type="ECO:0000256" key="12">
    <source>
        <dbReference type="ARBA" id="ARBA00025427"/>
    </source>
</evidence>
<dbReference type="GO" id="GO:0005125">
    <property type="term" value="F:cytokine activity"/>
    <property type="evidence" value="ECO:0007669"/>
    <property type="project" value="UniProtKB-KW"/>
</dbReference>
<gene>
    <name evidence="14" type="ORF">MATL_G00085690</name>
</gene>
<reference evidence="14" key="1">
    <citation type="submission" date="2021-01" db="EMBL/GenBank/DDBJ databases">
        <authorList>
            <person name="Zahm M."/>
            <person name="Roques C."/>
            <person name="Cabau C."/>
            <person name="Klopp C."/>
            <person name="Donnadieu C."/>
            <person name="Jouanno E."/>
            <person name="Lampietro C."/>
            <person name="Louis A."/>
            <person name="Herpin A."/>
            <person name="Echchiki A."/>
            <person name="Berthelot C."/>
            <person name="Parey E."/>
            <person name="Roest-Crollius H."/>
            <person name="Braasch I."/>
            <person name="Postlethwait J."/>
            <person name="Bobe J."/>
            <person name="Montfort J."/>
            <person name="Bouchez O."/>
            <person name="Begum T."/>
            <person name="Mejri S."/>
            <person name="Adams A."/>
            <person name="Chen W.-J."/>
            <person name="Guiguen Y."/>
        </authorList>
    </citation>
    <scope>NUCLEOTIDE SEQUENCE</scope>
    <source>
        <strain evidence="14">YG-15Mar2019-1</strain>
        <tissue evidence="14">Brain</tissue>
    </source>
</reference>
<evidence type="ECO:0000256" key="10">
    <source>
        <dbReference type="ARBA" id="ARBA00022902"/>
    </source>
</evidence>
<dbReference type="InterPro" id="IPR000151">
    <property type="entry name" value="Ciliary_neurotrophic_fac_CNTF"/>
</dbReference>
<dbReference type="GO" id="GO:0043524">
    <property type="term" value="P:negative regulation of neuron apoptotic process"/>
    <property type="evidence" value="ECO:0007669"/>
    <property type="project" value="InterPro"/>
</dbReference>